<dbReference type="Proteomes" id="UP000198773">
    <property type="component" value="Unassembled WGS sequence"/>
</dbReference>
<accession>A0A1H4FP15</accession>
<feature type="transmembrane region" description="Helical" evidence="1">
    <location>
        <begin position="102"/>
        <end position="125"/>
    </location>
</feature>
<keyword evidence="1" id="KW-0472">Membrane</keyword>
<evidence type="ECO:0000313" key="3">
    <source>
        <dbReference type="Proteomes" id="UP000198773"/>
    </source>
</evidence>
<gene>
    <name evidence="2" type="ORF">SAMN04488051_11182</name>
</gene>
<dbReference type="AlphaFoldDB" id="A0A1H4FP15"/>
<keyword evidence="3" id="KW-1185">Reference proteome</keyword>
<feature type="transmembrane region" description="Helical" evidence="1">
    <location>
        <begin position="73"/>
        <end position="96"/>
    </location>
</feature>
<dbReference type="EMBL" id="FNRM01000011">
    <property type="protein sequence ID" value="SEA98428.1"/>
    <property type="molecule type" value="Genomic_DNA"/>
</dbReference>
<name>A0A1H4FP15_ALKAM</name>
<protein>
    <submittedName>
        <fullName evidence="2">Uncharacterized protein</fullName>
    </submittedName>
</protein>
<feature type="transmembrane region" description="Helical" evidence="1">
    <location>
        <begin position="40"/>
        <end position="61"/>
    </location>
</feature>
<proteinExistence type="predicted"/>
<evidence type="ECO:0000313" key="2">
    <source>
        <dbReference type="EMBL" id="SEA98428.1"/>
    </source>
</evidence>
<keyword evidence="1" id="KW-0812">Transmembrane</keyword>
<sequence length="148" mass="16558">MFESHNKYTILTYWTLALSSVVGFVVMGMLIPSATQNQTLLMYILISVLSVMLLLNTYLAYKVFKRSVFALKWCLWLYGLQIIGFETANWGFSLIFGLQINISWAIGESSLTINLMAIIIWFLVFKALRSVNAANKLSQQDAASGAAA</sequence>
<keyword evidence="1" id="KW-1133">Transmembrane helix</keyword>
<evidence type="ECO:0000256" key="1">
    <source>
        <dbReference type="SAM" id="Phobius"/>
    </source>
</evidence>
<organism evidence="2 3">
    <name type="scientific">Alkalimonas amylolytica</name>
    <dbReference type="NCBI Taxonomy" id="152573"/>
    <lineage>
        <taxon>Bacteria</taxon>
        <taxon>Pseudomonadati</taxon>
        <taxon>Pseudomonadota</taxon>
        <taxon>Gammaproteobacteria</taxon>
        <taxon>Alkalimonas</taxon>
    </lineage>
</organism>
<dbReference type="STRING" id="152573.SAMN04488051_11182"/>
<feature type="transmembrane region" description="Helical" evidence="1">
    <location>
        <begin position="12"/>
        <end position="34"/>
    </location>
</feature>
<reference evidence="2 3" key="1">
    <citation type="submission" date="2016-10" db="EMBL/GenBank/DDBJ databases">
        <authorList>
            <person name="de Groot N.N."/>
        </authorList>
    </citation>
    <scope>NUCLEOTIDE SEQUENCE [LARGE SCALE GENOMIC DNA]</scope>
    <source>
        <strain evidence="2 3">CGMCC 1.3430</strain>
    </source>
</reference>